<evidence type="ECO:0000256" key="2">
    <source>
        <dbReference type="ARBA" id="ARBA00008016"/>
    </source>
</evidence>
<comment type="similarity">
    <text evidence="2 9 10">Belongs to the RecF family.</text>
</comment>
<dbReference type="OrthoDB" id="9803889at2"/>
<dbReference type="GO" id="GO:0003697">
    <property type="term" value="F:single-stranded DNA binding"/>
    <property type="evidence" value="ECO:0007669"/>
    <property type="project" value="UniProtKB-UniRule"/>
</dbReference>
<dbReference type="NCBIfam" id="TIGR00611">
    <property type="entry name" value="recf"/>
    <property type="match status" value="1"/>
</dbReference>
<keyword evidence="9 10" id="KW-0227">DNA damage</keyword>
<dbReference type="Proteomes" id="UP000321248">
    <property type="component" value="Unassembled WGS sequence"/>
</dbReference>
<proteinExistence type="inferred from homology"/>
<sequence>MQLTRLRLDRFRGFEQAEWRPGPGFNLVLGENGAGKTSLLEAVHLLGHGRSFRGRVRDGLVRHGSPSLEVYAEWFDGQQRAHRAGMRHSGSSWEARLDGESVATLAELCAALAIVSFDPGSHELISGGAEHRRRFLDWTLFHVEPDFLETWRRFSRSLRQRNALLKTQPQERQLDAWDDELAEAGERLNALREQQVAQWEPLLFAELASSLPELGPPRLVFIPGWRRQERSLRVSLAAGRERDLALGYTASGPHRADWRVEFEGLPGRDGLSRGQTKLLALAATLSQAAQFAGGRDEWPIIALDDLGSELDREHQARVLSRLAATGAQLLMTGTEAPTGLEAAGISPAVFHVEHGRVGPA</sequence>
<dbReference type="InterPro" id="IPR018078">
    <property type="entry name" value="DNA-binding_RecF_CS"/>
</dbReference>
<keyword evidence="9 10" id="KW-0742">SOS response</keyword>
<dbReference type="Pfam" id="PF02463">
    <property type="entry name" value="SMC_N"/>
    <property type="match status" value="1"/>
</dbReference>
<comment type="function">
    <text evidence="9 10">The RecF protein is involved in DNA metabolism; it is required for DNA replication and normal SOS inducibility. RecF binds preferentially to single-stranded, linear DNA. It also seems to bind ATP.</text>
</comment>
<dbReference type="RefSeq" id="WP_147892154.1">
    <property type="nucleotide sequence ID" value="NZ_VRTS01000008.1"/>
</dbReference>
<evidence type="ECO:0000256" key="9">
    <source>
        <dbReference type="HAMAP-Rule" id="MF_00365"/>
    </source>
</evidence>
<name>A0A5C8KM80_9GAMM</name>
<evidence type="ECO:0000259" key="11">
    <source>
        <dbReference type="Pfam" id="PF02463"/>
    </source>
</evidence>
<dbReference type="GO" id="GO:0000731">
    <property type="term" value="P:DNA synthesis involved in DNA repair"/>
    <property type="evidence" value="ECO:0007669"/>
    <property type="project" value="TreeGrafter"/>
</dbReference>
<comment type="caution">
    <text evidence="12">The sequence shown here is derived from an EMBL/GenBank/DDBJ whole genome shotgun (WGS) entry which is preliminary data.</text>
</comment>
<dbReference type="InterPro" id="IPR042174">
    <property type="entry name" value="RecF_2"/>
</dbReference>
<keyword evidence="9 10" id="KW-0234">DNA repair</keyword>
<dbReference type="SUPFAM" id="SSF52540">
    <property type="entry name" value="P-loop containing nucleoside triphosphate hydrolases"/>
    <property type="match status" value="1"/>
</dbReference>
<evidence type="ECO:0000256" key="10">
    <source>
        <dbReference type="RuleBase" id="RU000578"/>
    </source>
</evidence>
<dbReference type="InterPro" id="IPR027417">
    <property type="entry name" value="P-loop_NTPase"/>
</dbReference>
<dbReference type="GO" id="GO:0006302">
    <property type="term" value="P:double-strand break repair"/>
    <property type="evidence" value="ECO:0007669"/>
    <property type="project" value="TreeGrafter"/>
</dbReference>
<dbReference type="Gene3D" id="1.20.1050.90">
    <property type="entry name" value="RecF/RecN/SMC, N-terminal domain"/>
    <property type="match status" value="1"/>
</dbReference>
<evidence type="ECO:0000256" key="8">
    <source>
        <dbReference type="ARBA" id="ARBA00023125"/>
    </source>
</evidence>
<organism evidence="12 13">
    <name type="scientific">Alkalisalibacterium limincola</name>
    <dbReference type="NCBI Taxonomy" id="2699169"/>
    <lineage>
        <taxon>Bacteria</taxon>
        <taxon>Pseudomonadati</taxon>
        <taxon>Pseudomonadota</taxon>
        <taxon>Gammaproteobacteria</taxon>
        <taxon>Lysobacterales</taxon>
        <taxon>Lysobacteraceae</taxon>
        <taxon>Alkalisalibacterium</taxon>
    </lineage>
</organism>
<dbReference type="GO" id="GO:0009432">
    <property type="term" value="P:SOS response"/>
    <property type="evidence" value="ECO:0007669"/>
    <property type="project" value="UniProtKB-UniRule"/>
</dbReference>
<dbReference type="PANTHER" id="PTHR32182">
    <property type="entry name" value="DNA REPLICATION AND REPAIR PROTEIN RECF"/>
    <property type="match status" value="1"/>
</dbReference>
<evidence type="ECO:0000313" key="12">
    <source>
        <dbReference type="EMBL" id="TXK60695.1"/>
    </source>
</evidence>
<evidence type="ECO:0000256" key="3">
    <source>
        <dbReference type="ARBA" id="ARBA00020170"/>
    </source>
</evidence>
<reference evidence="12 13" key="1">
    <citation type="submission" date="2019-08" db="EMBL/GenBank/DDBJ databases">
        <authorList>
            <person name="Karlyshev A.V."/>
        </authorList>
    </citation>
    <scope>NUCLEOTIDE SEQUENCE [LARGE SCALE GENOMIC DNA]</scope>
    <source>
        <strain evidence="12 13">Alg18-2.2</strain>
    </source>
</reference>
<feature type="domain" description="RecF/RecN/SMC N-terminal" evidence="11">
    <location>
        <begin position="3"/>
        <end position="338"/>
    </location>
</feature>
<evidence type="ECO:0000256" key="6">
    <source>
        <dbReference type="ARBA" id="ARBA00022741"/>
    </source>
</evidence>
<evidence type="ECO:0000256" key="7">
    <source>
        <dbReference type="ARBA" id="ARBA00022840"/>
    </source>
</evidence>
<accession>A0A5C8KM80</accession>
<gene>
    <name evidence="9 12" type="primary">recF</name>
    <name evidence="12" type="ORF">FU658_11125</name>
</gene>
<dbReference type="EMBL" id="VRTS01000008">
    <property type="protein sequence ID" value="TXK60695.1"/>
    <property type="molecule type" value="Genomic_DNA"/>
</dbReference>
<keyword evidence="5 9" id="KW-0235">DNA replication</keyword>
<dbReference type="PROSITE" id="PS00618">
    <property type="entry name" value="RECF_2"/>
    <property type="match status" value="1"/>
</dbReference>
<keyword evidence="8 9" id="KW-0238">DNA-binding</keyword>
<dbReference type="GO" id="GO:0005737">
    <property type="term" value="C:cytoplasm"/>
    <property type="evidence" value="ECO:0007669"/>
    <property type="project" value="UniProtKB-SubCell"/>
</dbReference>
<keyword evidence="6 9" id="KW-0547">Nucleotide-binding</keyword>
<comment type="subcellular location">
    <subcellularLocation>
        <location evidence="1 9 10">Cytoplasm</location>
    </subcellularLocation>
</comment>
<dbReference type="InterPro" id="IPR003395">
    <property type="entry name" value="RecF/RecN/SMC_N"/>
</dbReference>
<keyword evidence="4 9" id="KW-0963">Cytoplasm</keyword>
<dbReference type="AlphaFoldDB" id="A0A5C8KM80"/>
<dbReference type="HAMAP" id="MF_00365">
    <property type="entry name" value="RecF"/>
    <property type="match status" value="1"/>
</dbReference>
<evidence type="ECO:0000256" key="1">
    <source>
        <dbReference type="ARBA" id="ARBA00004496"/>
    </source>
</evidence>
<evidence type="ECO:0000313" key="13">
    <source>
        <dbReference type="Proteomes" id="UP000321248"/>
    </source>
</evidence>
<dbReference type="Gene3D" id="3.40.50.300">
    <property type="entry name" value="P-loop containing nucleotide triphosphate hydrolases"/>
    <property type="match status" value="1"/>
</dbReference>
<dbReference type="PANTHER" id="PTHR32182:SF0">
    <property type="entry name" value="DNA REPLICATION AND REPAIR PROTEIN RECF"/>
    <property type="match status" value="1"/>
</dbReference>
<keyword evidence="13" id="KW-1185">Reference proteome</keyword>
<protein>
    <recommendedName>
        <fullName evidence="3 9">DNA replication and repair protein RecF</fullName>
    </recommendedName>
</protein>
<evidence type="ECO:0000256" key="5">
    <source>
        <dbReference type="ARBA" id="ARBA00022705"/>
    </source>
</evidence>
<keyword evidence="7 9" id="KW-0067">ATP-binding</keyword>
<dbReference type="PROSITE" id="PS00617">
    <property type="entry name" value="RECF_1"/>
    <property type="match status" value="1"/>
</dbReference>
<dbReference type="GO" id="GO:0005524">
    <property type="term" value="F:ATP binding"/>
    <property type="evidence" value="ECO:0007669"/>
    <property type="project" value="UniProtKB-UniRule"/>
</dbReference>
<dbReference type="GO" id="GO:0006260">
    <property type="term" value="P:DNA replication"/>
    <property type="evidence" value="ECO:0007669"/>
    <property type="project" value="UniProtKB-UniRule"/>
</dbReference>
<feature type="binding site" evidence="9">
    <location>
        <begin position="30"/>
        <end position="37"/>
    </location>
    <ligand>
        <name>ATP</name>
        <dbReference type="ChEBI" id="CHEBI:30616"/>
    </ligand>
</feature>
<evidence type="ECO:0000256" key="4">
    <source>
        <dbReference type="ARBA" id="ARBA00022490"/>
    </source>
</evidence>
<dbReference type="InterPro" id="IPR001238">
    <property type="entry name" value="DNA-binding_RecF"/>
</dbReference>